<dbReference type="PANTHER" id="PTHR48081">
    <property type="entry name" value="AB HYDROLASE SUPERFAMILY PROTEIN C4A8.06C"/>
    <property type="match status" value="1"/>
</dbReference>
<comment type="caution">
    <text evidence="3">The sequence shown here is derived from an EMBL/GenBank/DDBJ whole genome shotgun (WGS) entry which is preliminary data.</text>
</comment>
<dbReference type="Gene3D" id="3.40.50.1820">
    <property type="entry name" value="alpha/beta hydrolase"/>
    <property type="match status" value="1"/>
</dbReference>
<organism evidence="3 4">
    <name type="scientific">Aureibaculum marinum</name>
    <dbReference type="NCBI Taxonomy" id="2487930"/>
    <lineage>
        <taxon>Bacteria</taxon>
        <taxon>Pseudomonadati</taxon>
        <taxon>Bacteroidota</taxon>
        <taxon>Flavobacteriia</taxon>
        <taxon>Flavobacteriales</taxon>
        <taxon>Flavobacteriaceae</taxon>
        <taxon>Aureibaculum</taxon>
    </lineage>
</organism>
<dbReference type="OrthoDB" id="9815425at2"/>
<dbReference type="GO" id="GO:0016787">
    <property type="term" value="F:hydrolase activity"/>
    <property type="evidence" value="ECO:0007669"/>
    <property type="project" value="UniProtKB-KW"/>
</dbReference>
<proteinExistence type="predicted"/>
<dbReference type="AlphaFoldDB" id="A0A3N4NBA0"/>
<dbReference type="InterPro" id="IPR049492">
    <property type="entry name" value="BD-FAE-like_dom"/>
</dbReference>
<sequence>MKTILKLRKNILTLVTFLLLLLLIISCSDENSTPEPILEKSESLNVSYGAHEEQKYDIYLPKGRTSESTKVFILVHGGAWVEGDKSDMNAFVSELQSQSPNYAIVNLNYRLASEGNSPFPMQINDIKAVIAHLKSKQDEYQITNKYAFIGTSAGAHLAMLYSYAYNENKEVDMVCSIVGPTNFTDDAYVNPTELTYLVLALQVQSITGVLFANDMQYYKDISPYHVVTSSAPPTILFYGNQDPLIPSSQGIDMHEKLNELGVTNEFTIYDGEGHGWEGENLLDTTVKLRAFIKTHF</sequence>
<accession>A0A3N4NBA0</accession>
<reference evidence="3 4" key="1">
    <citation type="submission" date="2018-11" db="EMBL/GenBank/DDBJ databases">
        <title>Aureibaculum marinum gen. nov., sp. nov., a member of the family Flavobacteriaceae isolated from the Bohai Sea.</title>
        <authorList>
            <person name="Ji X."/>
        </authorList>
    </citation>
    <scope>NUCLEOTIDE SEQUENCE [LARGE SCALE GENOMIC DNA]</scope>
    <source>
        <strain evidence="3 4">BH-SD17</strain>
    </source>
</reference>
<dbReference type="Pfam" id="PF20434">
    <property type="entry name" value="BD-FAE"/>
    <property type="match status" value="1"/>
</dbReference>
<name>A0A3N4NBA0_9FLAO</name>
<evidence type="ECO:0000256" key="1">
    <source>
        <dbReference type="ARBA" id="ARBA00022801"/>
    </source>
</evidence>
<feature type="domain" description="BD-FAE-like" evidence="2">
    <location>
        <begin position="57"/>
        <end position="257"/>
    </location>
</feature>
<protein>
    <submittedName>
        <fullName evidence="3">Alpha/beta hydrolase</fullName>
    </submittedName>
</protein>
<dbReference type="SUPFAM" id="SSF53474">
    <property type="entry name" value="alpha/beta-Hydrolases"/>
    <property type="match status" value="1"/>
</dbReference>
<keyword evidence="1 3" id="KW-0378">Hydrolase</keyword>
<dbReference type="InterPro" id="IPR029058">
    <property type="entry name" value="AB_hydrolase_fold"/>
</dbReference>
<dbReference type="PROSITE" id="PS51257">
    <property type="entry name" value="PROKAR_LIPOPROTEIN"/>
    <property type="match status" value="1"/>
</dbReference>
<dbReference type="EMBL" id="RPFJ01000098">
    <property type="protein sequence ID" value="RPD90736.1"/>
    <property type="molecule type" value="Genomic_DNA"/>
</dbReference>
<dbReference type="InterPro" id="IPR050300">
    <property type="entry name" value="GDXG_lipolytic_enzyme"/>
</dbReference>
<keyword evidence="4" id="KW-1185">Reference proteome</keyword>
<dbReference type="RefSeq" id="WP_123899287.1">
    <property type="nucleotide sequence ID" value="NZ_RPFJ01000098.1"/>
</dbReference>
<evidence type="ECO:0000259" key="2">
    <source>
        <dbReference type="Pfam" id="PF20434"/>
    </source>
</evidence>
<evidence type="ECO:0000313" key="3">
    <source>
        <dbReference type="EMBL" id="RPD90736.1"/>
    </source>
</evidence>
<evidence type="ECO:0000313" key="4">
    <source>
        <dbReference type="Proteomes" id="UP000270856"/>
    </source>
</evidence>
<dbReference type="Proteomes" id="UP000270856">
    <property type="component" value="Unassembled WGS sequence"/>
</dbReference>
<gene>
    <name evidence="3" type="ORF">EGM88_15410</name>
</gene>